<keyword evidence="2" id="KW-1185">Reference proteome</keyword>
<proteinExistence type="predicted"/>
<accession>A0AC61QKZ3</accession>
<evidence type="ECO:0000313" key="1">
    <source>
        <dbReference type="EMBL" id="TDF74654.1"/>
    </source>
</evidence>
<gene>
    <name evidence="1" type="ORF">E0946_00805</name>
</gene>
<dbReference type="Proteomes" id="UP000294588">
    <property type="component" value="Unassembled WGS sequence"/>
</dbReference>
<reference evidence="1" key="1">
    <citation type="submission" date="2019-03" db="EMBL/GenBank/DDBJ databases">
        <title>Candidatus Syntrophosphaera thermopropionivorans: a novel player in syntrophic propionate oxidation during anaerobic digestion.</title>
        <authorList>
            <person name="Dyksma S."/>
        </authorList>
    </citation>
    <scope>NUCLEOTIDE SEQUENCE</scope>
    <source>
        <strain evidence="1">W5</strain>
    </source>
</reference>
<comment type="caution">
    <text evidence="1">The sequence shown here is derived from an EMBL/GenBank/DDBJ whole genome shotgun (WGS) entry which is preliminary data.</text>
</comment>
<dbReference type="EMBL" id="SMOG01000001">
    <property type="protein sequence ID" value="TDF74654.1"/>
    <property type="molecule type" value="Genomic_DNA"/>
</dbReference>
<protein>
    <submittedName>
        <fullName evidence="1">Copper-translocating P-type ATPase</fullName>
    </submittedName>
</protein>
<name>A0AC61QKZ3_9BACT</name>
<sequence>MRQQLNLGIDGMHCAACSARVEKALSSLKGVISASVNLGLEEASLEYDDRYLKVEDIVKTIESLGYSVRESIILTEDEQIQKVQIARKNMIQMWIIAIIVMAIMLIMMASHEMPSWHKAANWVIFSLTILGMCFPARRVYISAFRAISTGGTNMDVLIAIGTIASLLVVPLSLIVNGIRADDFSGIAAMILAFHLTGRYLETKARGQASSAIRKLINLGAKTALVLIDDEEKEIPVHKLKVGDIFLVKAGAKVPADGIIIEGSANLDESIATGESLPVYRQAGDRVLGATLNLDGFIKVQAERVGKDSFLAQVVKLVEEAQNSKVPVQLLADKIISVFVPVVLTLSILTFFAWLLFPSFMSNISEAIRTIIPLSSANYGLAAALMAAIATLVIACPCALGLATPTALMVGSGIGAERGILIRNGEALQRMKDVKVIVFDKTGTITYGNLKLLKIVSPKLSEQEILQIAFSLEQGSEHPLAKAIITEAQARDLQTLPIEEFTNYSGKGISAKINSQSYYLGNLALLKENGIKIDELNLKDTQYPYATSVFLTDEKQVLGILYLADTIRPEAFEVVKTLREMGIESILLSGDNQETTSAIAAECGINKFITDALPGDKAKIIKELQDEYGALAMVGDGINDAPALKQADIGIALGQGADIAIEAADIVIVPNKLELIPRAIKLSLTTFQKIRQNLFWAFFYNVIAIPLAIFGALHPIIAEIAMAISSVTVVSNANLLRRELRHL</sequence>
<evidence type="ECO:0000313" key="2">
    <source>
        <dbReference type="Proteomes" id="UP000294588"/>
    </source>
</evidence>
<organism evidence="1 2">
    <name type="scientific">Candidatus Syntrophosphaera thermopropionivorans</name>
    <dbReference type="NCBI Taxonomy" id="2593015"/>
    <lineage>
        <taxon>Bacteria</taxon>
        <taxon>Pseudomonadati</taxon>
        <taxon>Candidatus Cloacimonadota</taxon>
        <taxon>Candidatus Cloacimonadia</taxon>
        <taxon>Candidatus Cloacimonadales</taxon>
        <taxon>Candidatus Cloacimonadaceae</taxon>
        <taxon>Candidatus Syntrophosphaera</taxon>
    </lineage>
</organism>